<reference evidence="2 3" key="1">
    <citation type="journal article" date="2018" name="Nat. Biotechnol.">
        <title>A standardized bacterial taxonomy based on genome phylogeny substantially revises the tree of life.</title>
        <authorList>
            <person name="Parks D.H."/>
            <person name="Chuvochina M."/>
            <person name="Waite D.W."/>
            <person name="Rinke C."/>
            <person name="Skarshewski A."/>
            <person name="Chaumeil P.A."/>
            <person name="Hugenholtz P."/>
        </authorList>
    </citation>
    <scope>NUCLEOTIDE SEQUENCE [LARGE SCALE GENOMIC DNA]</scope>
    <source>
        <strain evidence="2">UBA11482</strain>
    </source>
</reference>
<evidence type="ECO:0000313" key="3">
    <source>
        <dbReference type="Proteomes" id="UP000262954"/>
    </source>
</evidence>
<dbReference type="PROSITE" id="PS51186">
    <property type="entry name" value="GNAT"/>
    <property type="match status" value="1"/>
</dbReference>
<name>A0A354M3T6_9BACT</name>
<evidence type="ECO:0000313" key="2">
    <source>
        <dbReference type="EMBL" id="HBJ09175.1"/>
    </source>
</evidence>
<dbReference type="CDD" id="cd04301">
    <property type="entry name" value="NAT_SF"/>
    <property type="match status" value="1"/>
</dbReference>
<gene>
    <name evidence="2" type="ORF">DDY73_09240</name>
</gene>
<dbReference type="Proteomes" id="UP000262954">
    <property type="component" value="Unassembled WGS sequence"/>
</dbReference>
<dbReference type="AlphaFoldDB" id="A0A354M3T6"/>
<dbReference type="RefSeq" id="WP_270214114.1">
    <property type="nucleotide sequence ID" value="NZ_JAQDEG010000009.1"/>
</dbReference>
<dbReference type="EMBL" id="DNWC01000121">
    <property type="protein sequence ID" value="HBJ09175.1"/>
    <property type="molecule type" value="Genomic_DNA"/>
</dbReference>
<dbReference type="Gene3D" id="3.40.630.30">
    <property type="match status" value="1"/>
</dbReference>
<dbReference type="GO" id="GO:0016747">
    <property type="term" value="F:acyltransferase activity, transferring groups other than amino-acyl groups"/>
    <property type="evidence" value="ECO:0007669"/>
    <property type="project" value="InterPro"/>
</dbReference>
<sequence length="173" mass="20465">MKSIIINNQSHVSYSEFKSLYSSSFPIFEQRTEEQQKIAFLHPQYHLIAYAEGNKFIGFISYWEFPAYIYIEHFAVNQSLRGNGIGSNLLNKFIREHSKIIILEIDPITDKISTARLRFYQKCGFFTNDYHHIHPAYRKEFEGHSLIVLSTKRKITKTEYDLFQNDLKTVIMK</sequence>
<protein>
    <submittedName>
        <fullName evidence="2">N-acetyltransferase</fullName>
    </submittedName>
</protein>
<dbReference type="InterPro" id="IPR016181">
    <property type="entry name" value="Acyl_CoA_acyltransferase"/>
</dbReference>
<accession>A0A354M3T6</accession>
<evidence type="ECO:0000259" key="1">
    <source>
        <dbReference type="PROSITE" id="PS51186"/>
    </source>
</evidence>
<organism evidence="2 3">
    <name type="scientific">Coprobacter fastidiosus</name>
    <dbReference type="NCBI Taxonomy" id="1099853"/>
    <lineage>
        <taxon>Bacteria</taxon>
        <taxon>Pseudomonadati</taxon>
        <taxon>Bacteroidota</taxon>
        <taxon>Bacteroidia</taxon>
        <taxon>Bacteroidales</taxon>
        <taxon>Barnesiellaceae</taxon>
        <taxon>Coprobacter</taxon>
    </lineage>
</organism>
<keyword evidence="2" id="KW-0808">Transferase</keyword>
<dbReference type="SUPFAM" id="SSF55729">
    <property type="entry name" value="Acyl-CoA N-acyltransferases (Nat)"/>
    <property type="match status" value="1"/>
</dbReference>
<dbReference type="InterPro" id="IPR000182">
    <property type="entry name" value="GNAT_dom"/>
</dbReference>
<feature type="domain" description="N-acetyltransferase" evidence="1">
    <location>
        <begin position="4"/>
        <end position="144"/>
    </location>
</feature>
<dbReference type="Pfam" id="PF00583">
    <property type="entry name" value="Acetyltransf_1"/>
    <property type="match status" value="1"/>
</dbReference>
<comment type="caution">
    <text evidence="2">The sequence shown here is derived from an EMBL/GenBank/DDBJ whole genome shotgun (WGS) entry which is preliminary data.</text>
</comment>
<proteinExistence type="predicted"/>